<evidence type="ECO:0000256" key="9">
    <source>
        <dbReference type="ARBA" id="ARBA00023268"/>
    </source>
</evidence>
<evidence type="ECO:0000256" key="3">
    <source>
        <dbReference type="ARBA" id="ARBA00022679"/>
    </source>
</evidence>
<dbReference type="InterPro" id="IPR014043">
    <property type="entry name" value="Acyl_transferase_dom"/>
</dbReference>
<dbReference type="Gene3D" id="1.20.930.70">
    <property type="match status" value="1"/>
</dbReference>
<keyword evidence="4 16" id="KW-0378">Hydrolase</keyword>
<dbReference type="FunFam" id="3.20.20.70:FF:000078">
    <property type="entry name" value="Fatty acid synthase beta subunit dehydratase"/>
    <property type="match status" value="1"/>
</dbReference>
<keyword evidence="7 16" id="KW-0520">NAD</keyword>
<dbReference type="Pfam" id="PF17828">
    <property type="entry name" value="FAS_N"/>
    <property type="match status" value="1"/>
</dbReference>
<dbReference type="PANTHER" id="PTHR10982:SF21">
    <property type="entry name" value="FATTY ACID SYNTHASE SUBUNIT BETA"/>
    <property type="match status" value="1"/>
</dbReference>
<comment type="subunit">
    <text evidence="10">[Alpha(6)beta(6)] hexamers of two multifunctional subunits (alpha and beta).</text>
</comment>
<feature type="active site" description="For malonyltransferase activity" evidence="17">
    <location>
        <position position="1837"/>
    </location>
</feature>
<evidence type="ECO:0000256" key="8">
    <source>
        <dbReference type="ARBA" id="ARBA00023239"/>
    </source>
</evidence>
<comment type="catalytic activity">
    <reaction evidence="15">
        <text>holo-[ACP] + acetyl-CoA = acetyl-[ACP] + CoA</text>
        <dbReference type="Rhea" id="RHEA:41788"/>
        <dbReference type="Rhea" id="RHEA-COMP:9621"/>
        <dbReference type="Rhea" id="RHEA-COMP:9685"/>
        <dbReference type="ChEBI" id="CHEBI:57287"/>
        <dbReference type="ChEBI" id="CHEBI:57288"/>
        <dbReference type="ChEBI" id="CHEBI:64479"/>
        <dbReference type="ChEBI" id="CHEBI:78446"/>
        <dbReference type="EC" id="2.3.1.38"/>
    </reaction>
</comment>
<dbReference type="GO" id="GO:0019171">
    <property type="term" value="F:(3R)-hydroxyacyl-[acyl-carrier-protein] dehydratase activity"/>
    <property type="evidence" value="ECO:0007669"/>
    <property type="project" value="UniProtKB-EC"/>
</dbReference>
<evidence type="ECO:0000256" key="10">
    <source>
        <dbReference type="ARBA" id="ARBA00033756"/>
    </source>
</evidence>
<dbReference type="Pfam" id="PF17951">
    <property type="entry name" value="FAS_meander"/>
    <property type="match status" value="1"/>
</dbReference>
<comment type="catalytic activity">
    <reaction evidence="11">
        <text>acetyl-CoA + n malonyl-CoA + 2n NADPH + 4n H(+) = a long-chain-acyl-CoA + n CoA + n CO2 + 2n NADP(+).</text>
        <dbReference type="EC" id="2.3.1.86"/>
    </reaction>
</comment>
<evidence type="ECO:0000256" key="7">
    <source>
        <dbReference type="ARBA" id="ARBA00023027"/>
    </source>
</evidence>
<comment type="catalytic activity">
    <reaction evidence="1">
        <text>a (3R)-hydroxyacyl-[ACP] = a (2E)-enoyl-[ACP] + H2O</text>
        <dbReference type="Rhea" id="RHEA:13097"/>
        <dbReference type="Rhea" id="RHEA-COMP:9925"/>
        <dbReference type="Rhea" id="RHEA-COMP:9945"/>
        <dbReference type="ChEBI" id="CHEBI:15377"/>
        <dbReference type="ChEBI" id="CHEBI:78784"/>
        <dbReference type="ChEBI" id="CHEBI:78827"/>
        <dbReference type="EC" id="4.2.1.59"/>
    </reaction>
</comment>
<dbReference type="Pfam" id="PF16073">
    <property type="entry name" value="SAT"/>
    <property type="match status" value="1"/>
</dbReference>
<dbReference type="Pfam" id="PF08354">
    <property type="entry name" value="Fas1-AflB-like_hel"/>
    <property type="match status" value="1"/>
</dbReference>
<dbReference type="Gene3D" id="3.30.1120.100">
    <property type="match status" value="1"/>
</dbReference>
<dbReference type="GO" id="GO:0016297">
    <property type="term" value="F:fatty acyl-[ACP] hydrolase activity"/>
    <property type="evidence" value="ECO:0007669"/>
    <property type="project" value="UniProtKB-EC"/>
</dbReference>
<dbReference type="GO" id="GO:0004312">
    <property type="term" value="F:fatty acid synthase activity"/>
    <property type="evidence" value="ECO:0007669"/>
    <property type="project" value="InterPro"/>
</dbReference>
<keyword evidence="3 16" id="KW-0808">Transferase</keyword>
<comment type="catalytic activity">
    <reaction evidence="13">
        <text>(9Z)-octadecenoyl-[ACP] + H2O = (9Z)-octadecenoate + holo-[ACP] + H(+)</text>
        <dbReference type="Rhea" id="RHEA:15057"/>
        <dbReference type="Rhea" id="RHEA-COMP:9685"/>
        <dbReference type="Rhea" id="RHEA-COMP:9924"/>
        <dbReference type="ChEBI" id="CHEBI:15377"/>
        <dbReference type="ChEBI" id="CHEBI:15378"/>
        <dbReference type="ChEBI" id="CHEBI:30823"/>
        <dbReference type="ChEBI" id="CHEBI:64479"/>
        <dbReference type="ChEBI" id="CHEBI:78783"/>
        <dbReference type="EC" id="3.1.2.14"/>
    </reaction>
</comment>
<evidence type="ECO:0000256" key="16">
    <source>
        <dbReference type="PIRNR" id="PIRNR005562"/>
    </source>
</evidence>
<accession>A0A9W4PB46</accession>
<dbReference type="Gene3D" id="3.40.366.10">
    <property type="entry name" value="Malonyl-Coenzyme A Acyl Carrier Protein, domain 2"/>
    <property type="match status" value="3"/>
</dbReference>
<dbReference type="InterPro" id="IPR016452">
    <property type="entry name" value="Fas1/AflB-like"/>
</dbReference>
<dbReference type="Pfam" id="PF13452">
    <property type="entry name" value="FAS1_DH_region"/>
    <property type="match status" value="1"/>
</dbReference>
<dbReference type="GO" id="GO:0004313">
    <property type="term" value="F:[acyl-carrier-protein] S-acetyltransferase activity"/>
    <property type="evidence" value="ECO:0007669"/>
    <property type="project" value="UniProtKB-EC"/>
</dbReference>
<dbReference type="InterPro" id="IPR003965">
    <property type="entry name" value="Fatty_acid_synthase"/>
</dbReference>
<dbReference type="GO" id="GO:0004318">
    <property type="term" value="F:enoyl-[acyl-carrier-protein] reductase (NADH) activity"/>
    <property type="evidence" value="ECO:0007669"/>
    <property type="project" value="UniProtKB-UniRule"/>
</dbReference>
<dbReference type="PRINTS" id="PR01483">
    <property type="entry name" value="FASYNTHASE"/>
</dbReference>
<organism evidence="20 21">
    <name type="scientific">Penicillium egyptiacum</name>
    <dbReference type="NCBI Taxonomy" id="1303716"/>
    <lineage>
        <taxon>Eukaryota</taxon>
        <taxon>Fungi</taxon>
        <taxon>Dikarya</taxon>
        <taxon>Ascomycota</taxon>
        <taxon>Pezizomycotina</taxon>
        <taxon>Eurotiomycetes</taxon>
        <taxon>Eurotiomycetidae</taxon>
        <taxon>Eurotiales</taxon>
        <taxon>Aspergillaceae</taxon>
        <taxon>Penicillium</taxon>
    </lineage>
</organism>
<dbReference type="SUPFAM" id="SSF52151">
    <property type="entry name" value="FabD/lysophospholipase-like"/>
    <property type="match status" value="2"/>
</dbReference>
<dbReference type="InterPro" id="IPR029069">
    <property type="entry name" value="HotDog_dom_sf"/>
</dbReference>
<feature type="active site" description="For acetyltransferase activity" evidence="17">
    <location>
        <position position="284"/>
    </location>
</feature>
<dbReference type="OrthoDB" id="4251012at2759"/>
<dbReference type="GO" id="GO:0004321">
    <property type="term" value="F:fatty-acyl-CoA synthase activity"/>
    <property type="evidence" value="ECO:0007669"/>
    <property type="project" value="UniProtKB-EC"/>
</dbReference>
<dbReference type="InterPro" id="IPR032088">
    <property type="entry name" value="SAT"/>
</dbReference>
<evidence type="ECO:0000256" key="17">
    <source>
        <dbReference type="PIRSR" id="PIRSR005562-1"/>
    </source>
</evidence>
<dbReference type="Gene3D" id="3.20.20.70">
    <property type="entry name" value="Aldolase class I"/>
    <property type="match status" value="1"/>
</dbReference>
<dbReference type="InterPro" id="IPR050830">
    <property type="entry name" value="Fungal_FAS"/>
</dbReference>
<dbReference type="InterPro" id="IPR013565">
    <property type="entry name" value="Fas1/AflB-like_central"/>
</dbReference>
<comment type="caution">
    <text evidence="20">The sequence shown here is derived from an EMBL/GenBank/DDBJ whole genome shotgun (WGS) entry which is preliminary data.</text>
</comment>
<comment type="similarity">
    <text evidence="2 16">Belongs to the fungal fatty acid synthetase subunit beta family.</text>
</comment>
<keyword evidence="21" id="KW-1185">Reference proteome</keyword>
<dbReference type="PIRSF" id="PIRSF005562">
    <property type="entry name" value="FAS_yeast_beta"/>
    <property type="match status" value="1"/>
</dbReference>
<feature type="region of interest" description="Disordered" evidence="18">
    <location>
        <begin position="1"/>
        <end position="23"/>
    </location>
</feature>
<dbReference type="InterPro" id="IPR040883">
    <property type="entry name" value="FAS_meander"/>
</dbReference>
<evidence type="ECO:0000256" key="13">
    <source>
        <dbReference type="ARBA" id="ARBA00048536"/>
    </source>
</evidence>
<dbReference type="InterPro" id="IPR039569">
    <property type="entry name" value="FAS1-like_DH_region"/>
</dbReference>
<dbReference type="InterPro" id="IPR001227">
    <property type="entry name" value="Ac_transferase_dom_sf"/>
</dbReference>
<dbReference type="Gene3D" id="3.10.129.10">
    <property type="entry name" value="Hotdog Thioesterase"/>
    <property type="match status" value="1"/>
</dbReference>
<dbReference type="InterPro" id="IPR002539">
    <property type="entry name" value="MaoC-like_dom"/>
</dbReference>
<dbReference type="Pfam" id="PF01575">
    <property type="entry name" value="MaoC_dehydratas"/>
    <property type="match status" value="1"/>
</dbReference>
<keyword evidence="5 16" id="KW-0521">NADP</keyword>
<dbReference type="InterPro" id="IPR016035">
    <property type="entry name" value="Acyl_Trfase/lysoPLipase"/>
</dbReference>
<dbReference type="SMART" id="SM00827">
    <property type="entry name" value="PKS_AT"/>
    <property type="match status" value="1"/>
</dbReference>
<keyword evidence="6 16" id="KW-0560">Oxidoreductase</keyword>
<dbReference type="Gene3D" id="6.10.60.10">
    <property type="match status" value="1"/>
</dbReference>
<feature type="domain" description="Malonyl-CoA:ACP transacylase (MAT)" evidence="19">
    <location>
        <begin position="1693"/>
        <end position="2073"/>
    </location>
</feature>
<evidence type="ECO:0000256" key="14">
    <source>
        <dbReference type="ARBA" id="ARBA00048572"/>
    </source>
</evidence>
<evidence type="ECO:0000256" key="4">
    <source>
        <dbReference type="ARBA" id="ARBA00022801"/>
    </source>
</evidence>
<name>A0A9W4PB46_9EURO</name>
<comment type="catalytic activity">
    <reaction evidence="12">
        <text>holo-[ACP] + malonyl-CoA = malonyl-[ACP] + CoA</text>
        <dbReference type="Rhea" id="RHEA:41792"/>
        <dbReference type="Rhea" id="RHEA-COMP:9623"/>
        <dbReference type="Rhea" id="RHEA-COMP:9685"/>
        <dbReference type="ChEBI" id="CHEBI:57287"/>
        <dbReference type="ChEBI" id="CHEBI:57384"/>
        <dbReference type="ChEBI" id="CHEBI:64479"/>
        <dbReference type="ChEBI" id="CHEBI:78449"/>
        <dbReference type="EC" id="2.3.1.39"/>
    </reaction>
</comment>
<dbReference type="Pfam" id="PF22235">
    <property type="entry name" value="FAS1_thioest_ins"/>
    <property type="match status" value="1"/>
</dbReference>
<dbReference type="InterPro" id="IPR041099">
    <property type="entry name" value="FAS1_N"/>
</dbReference>
<dbReference type="Pfam" id="PF00698">
    <property type="entry name" value="Acyl_transf_1"/>
    <property type="match status" value="1"/>
</dbReference>
<dbReference type="PANTHER" id="PTHR10982">
    <property type="entry name" value="MALONYL COA-ACYL CARRIER PROTEIN TRANSACYLASE"/>
    <property type="match status" value="1"/>
</dbReference>
<evidence type="ECO:0000256" key="1">
    <source>
        <dbReference type="ARBA" id="ARBA00001055"/>
    </source>
</evidence>
<evidence type="ECO:0000256" key="6">
    <source>
        <dbReference type="ARBA" id="ARBA00023002"/>
    </source>
</evidence>
<evidence type="ECO:0000256" key="12">
    <source>
        <dbReference type="ARBA" id="ARBA00048462"/>
    </source>
</evidence>
<dbReference type="GO" id="GO:0004314">
    <property type="term" value="F:[acyl-carrier-protein] S-malonyltransferase activity"/>
    <property type="evidence" value="ECO:0007669"/>
    <property type="project" value="UniProtKB-EC"/>
</dbReference>
<dbReference type="Gene3D" id="3.30.70.2430">
    <property type="match status" value="1"/>
</dbReference>
<reference evidence="20" key="1">
    <citation type="submission" date="2021-07" db="EMBL/GenBank/DDBJ databases">
        <authorList>
            <person name="Branca A.L. A."/>
        </authorList>
    </citation>
    <scope>NUCLEOTIDE SEQUENCE</scope>
</reference>
<dbReference type="SUPFAM" id="SSF51412">
    <property type="entry name" value="Inosine monophosphate dehydrogenase (IMPDH)"/>
    <property type="match status" value="1"/>
</dbReference>
<sequence>MQCPWPASASVSQASTPPTPWEELESCSPEAEIVLQVGIIHCTVRVPRGMDRRGRELIEQFVPTVSTLEPSSALELCCLFMQYMMHETMQDGGGDLDMAILHHVLNTIHVDLLQNENIHTVLSVISQDKSRHQSILQAYFEACKITRSPGSVGTSSLLSDVDKGNARIFALFNGQGVESYFDELLAAYDIYHPQISSIIGVVSESLSHLAHDNRFEALLPHGLDVDQWLRIPESRPDVPYLTSAPVSFPLVGLSQLVQYTIACINLGLSPGELRHAFAGAIGHSQGIVVASFVAAADSWDSLRNAAQQAVELLFWIGCRCQQQLQDVRPESIPSSCMLSVKGLSQADLQRYLDELNLHLPAEEAVYLALVNGPEQLVVAGLPLSLRALDQKIIQGQIQTQSTKTSTGRIPFSQRRPVIHTRFLAITAPFHSPYLQDAEAHLLRDLSDVSLADVSLSGSQLAFPVFHTETAQNLQESGDVVPHLINMICTRRVQFEKVVSTTLTGVTHVLDFGPGGEVGIGSLVNHQREGTGLRTLVLSTTRGATGSQNSTLGAESELYNHNGPVIRNPAWDDEFTPRLMKSPCESRHLVDTKFSRLLGVPPLMVAGMTPTTTASEFVTATMNSGYHVELACGGFPDRNSMRQGILATAAAIAPGRGITCNVIYANPRAMAWQIPLLIELRKSGIPITGLTIGAGIPSLEIVQGYLTDLSLTHLALKPGSKDAIDGVLAIARANPTSPIILQWTGGRGGGHHSSEDFHEPLLDRYAQIRSHRNVILVVGSGFGNAEETYPYLTGSWSLQFGRAPMPVDGILLGSRVMAAKEAHTSEDVKKAICNTPGVGNEDWEQTYERPAGGIISVLSEMGEPIHKLATRGVMLWAELDKSVFSLPRGEQKAALLARKTYYLKRLNEDFQKVWFGRDAHGATVDLHEMTYAEVWDRIVDLLYLKTSKKWIDPSWKTLLWDYTHRLEERLGKNLHPFLQRTDQLDQPEQFRELLFSQYPQAHVDVLTAADVEYVHLLSRRRGQKPVPFLTVLDEDFEYWFKKDSLWQSERLEAVVGQDVGRVCILHGPVAAQYTKTVDEPVQSILDGIHNTHVAWILRDQYVGDLARIPSAARQHKNHPHWPVTGVHLAPEQNGKTMKYIVSENPEDLPLPEVWLGLLADTTAAPWCHAILTEKNIVQNRVVVSNPLLRLFAVKPGLVAEVCNPQAPNETELILKEIERDGRGREQVQAVASLRCSPEGQITLTLRDRTVVGRAPADLVFRFQFQPREGAPSIHELMPYRNQGIKQFYRSIWIGEHNLPSTPDFVFRGEDIVLDREVIRRFAKSVSNRNPVYYNSRSQGLLVAPLDLAIAVAWKPIMSCLFPDVVSGDILRLLHLSNEFQLCDGVAPLQEGDHLSSDGRLTAVTIKKGSGKVVEAEGTIYRQGMPVVRLKSKFILLGSYTDYESTFETKEDNWRLPLATRKDVALLRSRTWFRPEENIDLLDHLHHTVEAQTTSRTWFMDTDSTPKLKVEGQIVWQSDSGSESGVLGLICFSGAAPSGRNPVTDYLQRHGSASTGDNCIFDAPRPLVQDLTVTVPDTGSEYARESGDCNPIHLSSLFARYAGHDTPVTHGMFTSGYVRGLVASHLACSDESRVRSWSCTFDDKVCAGDQLAIQIDHVGMSGGKMLVAVQVHNVLTGVKVLSGQASIAQPTTAYVFTGQGSQQPGMGMALYETSPAAQQIWKAADEFFENTYGFSITHIVRNNPKELTVHFGGARGRAIRKNYMSLSFDAVDDDGKTTCKPIFPNINRTTRSHRFRSVDGLLHETQFTQPALALMEIARFEDMRSRGVVEDASLFAGHSLGEYVALTAMGRIFSIQKVAGLVFYRGLSMQNAVQQDSDGATQYSMCAVNPTRVSKGFSEDDLSWCVAEIARQTQGLLEIVNYNVLTLQYVCAGDLRGLATLTELMNALASRSLGALSKPDMQSFIKDSLAALDGRTGPVVLNRGRATIPLKVNVPFHSSLLRPGVQSFRQFLSRNLAESSIQPEQLVGKYIPNLNAKPFELSRAYVESVLALTESPVLEHLLCNVSFCSLWSRRGCYLRNLLLVGIHRERGI</sequence>
<proteinExistence type="inferred from homology"/>
<keyword evidence="8" id="KW-0456">Lyase</keyword>
<keyword evidence="9" id="KW-0511">Multifunctional enzyme</keyword>
<dbReference type="FunFam" id="3.40.366.10:FF:000006">
    <property type="entry name" value="Fatty acid synthase beta subunit dehydratase"/>
    <property type="match status" value="1"/>
</dbReference>
<dbReference type="InterPro" id="IPR013785">
    <property type="entry name" value="Aldolase_TIM"/>
</dbReference>
<evidence type="ECO:0000259" key="19">
    <source>
        <dbReference type="SMART" id="SM00827"/>
    </source>
</evidence>
<evidence type="ECO:0000313" key="21">
    <source>
        <dbReference type="Proteomes" id="UP001154252"/>
    </source>
</evidence>
<evidence type="ECO:0000256" key="15">
    <source>
        <dbReference type="ARBA" id="ARBA00048835"/>
    </source>
</evidence>
<dbReference type="GO" id="GO:0006633">
    <property type="term" value="P:fatty acid biosynthetic process"/>
    <property type="evidence" value="ECO:0007669"/>
    <property type="project" value="InterPro"/>
</dbReference>
<evidence type="ECO:0000256" key="11">
    <source>
        <dbReference type="ARBA" id="ARBA00048237"/>
    </source>
</evidence>
<evidence type="ECO:0000256" key="18">
    <source>
        <dbReference type="SAM" id="MobiDB-lite"/>
    </source>
</evidence>
<gene>
    <name evidence="20" type="ORF">PEGY_LOCUS10154</name>
</gene>
<comment type="catalytic activity">
    <reaction evidence="14">
        <text>a 2,3-saturated acyl-[ACP] + NAD(+) = a (2E)-enoyl-[ACP] + NADH + H(+)</text>
        <dbReference type="Rhea" id="RHEA:10240"/>
        <dbReference type="Rhea" id="RHEA-COMP:9925"/>
        <dbReference type="Rhea" id="RHEA-COMP:9926"/>
        <dbReference type="ChEBI" id="CHEBI:15378"/>
        <dbReference type="ChEBI" id="CHEBI:57540"/>
        <dbReference type="ChEBI" id="CHEBI:57945"/>
        <dbReference type="ChEBI" id="CHEBI:78784"/>
        <dbReference type="ChEBI" id="CHEBI:78785"/>
        <dbReference type="EC" id="1.3.1.9"/>
    </reaction>
</comment>
<dbReference type="SUPFAM" id="SSF54637">
    <property type="entry name" value="Thioesterase/thiol ester dehydrase-isomerase"/>
    <property type="match status" value="2"/>
</dbReference>
<evidence type="ECO:0000256" key="5">
    <source>
        <dbReference type="ARBA" id="ARBA00022857"/>
    </source>
</evidence>
<dbReference type="Gene3D" id="6.20.240.10">
    <property type="match status" value="1"/>
</dbReference>
<dbReference type="Proteomes" id="UP001154252">
    <property type="component" value="Unassembled WGS sequence"/>
</dbReference>
<dbReference type="GO" id="GO:0005835">
    <property type="term" value="C:fatty acid synthase complex"/>
    <property type="evidence" value="ECO:0007669"/>
    <property type="project" value="UniProtKB-UniRule"/>
</dbReference>
<evidence type="ECO:0000256" key="2">
    <source>
        <dbReference type="ARBA" id="ARBA00010009"/>
    </source>
</evidence>
<dbReference type="Gene3D" id="6.10.140.1400">
    <property type="match status" value="1"/>
</dbReference>
<evidence type="ECO:0000313" key="20">
    <source>
        <dbReference type="EMBL" id="CAG8909364.1"/>
    </source>
</evidence>
<dbReference type="CDD" id="cd03447">
    <property type="entry name" value="FAS_MaoC"/>
    <property type="match status" value="1"/>
</dbReference>
<dbReference type="EMBL" id="CAJVRC010000900">
    <property type="protein sequence ID" value="CAG8909364.1"/>
    <property type="molecule type" value="Genomic_DNA"/>
</dbReference>
<dbReference type="Gene3D" id="1.20.1050.120">
    <property type="match status" value="1"/>
</dbReference>
<protein>
    <recommendedName>
        <fullName evidence="19">Malonyl-CoA:ACP transacylase (MAT) domain-containing protein</fullName>
    </recommendedName>
</protein>